<dbReference type="GO" id="GO:0005856">
    <property type="term" value="C:cytoskeleton"/>
    <property type="evidence" value="ECO:0007669"/>
    <property type="project" value="TreeGrafter"/>
</dbReference>
<dbReference type="InterPro" id="IPR036409">
    <property type="entry name" value="Aldolase_II/adducin_N_sf"/>
</dbReference>
<evidence type="ECO:0000313" key="4">
    <source>
        <dbReference type="Proteomes" id="UP000237655"/>
    </source>
</evidence>
<protein>
    <submittedName>
        <fullName evidence="3">Class II aldolase/adducin family protein</fullName>
    </submittedName>
</protein>
<feature type="domain" description="Class II aldolase/adducin N-terminal" evidence="2">
    <location>
        <begin position="5"/>
        <end position="177"/>
    </location>
</feature>
<dbReference type="PANTHER" id="PTHR10672:SF3">
    <property type="entry name" value="PROTEIN HU-LI TAI SHAO"/>
    <property type="match status" value="1"/>
</dbReference>
<dbReference type="Proteomes" id="UP000237655">
    <property type="component" value="Chromosome"/>
</dbReference>
<evidence type="ECO:0000313" key="3">
    <source>
        <dbReference type="EMBL" id="AVO38172.1"/>
    </source>
</evidence>
<dbReference type="InterPro" id="IPR001303">
    <property type="entry name" value="Aldolase_II/adducin_N"/>
</dbReference>
<dbReference type="KEGG" id="thas:C6Y53_10945"/>
<accession>A0A2S0MQM1</accession>
<dbReference type="SMART" id="SM01007">
    <property type="entry name" value="Aldolase_II"/>
    <property type="match status" value="1"/>
</dbReference>
<sequence length="226" mass="24079">MSDATTVRIAARALGRAGLVHAYGHCSARISADRFLVCPARPMGLIRPGEACPDVPVTGPLPDGVLGEVRLHQRIYAARPDAGGVVRFMGPNVMALGALGLVPEMRHGFGCYFHPRAGLWDDVQLVRDDEKADAAFAAMGQSVGLILKGNGAVVAGKTLQEAVMLAYYLEDACRIELSARVAGRADDALVPLDQARARATRAGGIVERMWDYLTDGDVEKPSRDEG</sequence>
<organism evidence="3 4">
    <name type="scientific">Pukyongiella litopenaei</name>
    <dbReference type="NCBI Taxonomy" id="2605946"/>
    <lineage>
        <taxon>Bacteria</taxon>
        <taxon>Pseudomonadati</taxon>
        <taxon>Pseudomonadota</taxon>
        <taxon>Alphaproteobacteria</taxon>
        <taxon>Rhodobacterales</taxon>
        <taxon>Paracoccaceae</taxon>
        <taxon>Pukyongiella</taxon>
    </lineage>
</organism>
<dbReference type="EMBL" id="CP027665">
    <property type="protein sequence ID" value="AVO38172.1"/>
    <property type="molecule type" value="Genomic_DNA"/>
</dbReference>
<name>A0A2S0MQM1_9RHOB</name>
<evidence type="ECO:0000259" key="2">
    <source>
        <dbReference type="SMART" id="SM01007"/>
    </source>
</evidence>
<comment type="similarity">
    <text evidence="1">Belongs to the aldolase class II family.</text>
</comment>
<dbReference type="InterPro" id="IPR051017">
    <property type="entry name" value="Aldolase-II_Adducin_sf"/>
</dbReference>
<dbReference type="GO" id="GO:0051015">
    <property type="term" value="F:actin filament binding"/>
    <property type="evidence" value="ECO:0007669"/>
    <property type="project" value="TreeGrafter"/>
</dbReference>
<keyword evidence="4" id="KW-1185">Reference proteome</keyword>
<gene>
    <name evidence="3" type="ORF">C6Y53_10945</name>
</gene>
<proteinExistence type="inferred from homology"/>
<dbReference type="PANTHER" id="PTHR10672">
    <property type="entry name" value="ADDUCIN"/>
    <property type="match status" value="1"/>
</dbReference>
<evidence type="ECO:0000256" key="1">
    <source>
        <dbReference type="ARBA" id="ARBA00037961"/>
    </source>
</evidence>
<dbReference type="RefSeq" id="WP_106472487.1">
    <property type="nucleotide sequence ID" value="NZ_CP027665.1"/>
</dbReference>
<dbReference type="Pfam" id="PF00596">
    <property type="entry name" value="Aldolase_II"/>
    <property type="match status" value="1"/>
</dbReference>
<dbReference type="AlphaFoldDB" id="A0A2S0MQM1"/>
<dbReference type="Gene3D" id="3.40.225.10">
    <property type="entry name" value="Class II aldolase/adducin N-terminal domain"/>
    <property type="match status" value="1"/>
</dbReference>
<dbReference type="SUPFAM" id="SSF53639">
    <property type="entry name" value="AraD/HMP-PK domain-like"/>
    <property type="match status" value="1"/>
</dbReference>
<reference evidence="4" key="1">
    <citation type="submission" date="2018-03" db="EMBL/GenBank/DDBJ databases">
        <title>Genomic analysis of the strain SH-1 isolated from shrimp intestine.</title>
        <authorList>
            <person name="Kim Y.-S."/>
            <person name="Kim S.-E."/>
            <person name="Kim K.-H."/>
        </authorList>
    </citation>
    <scope>NUCLEOTIDE SEQUENCE [LARGE SCALE GENOMIC DNA]</scope>
    <source>
        <strain evidence="4">SH-1</strain>
    </source>
</reference>